<proteinExistence type="predicted"/>
<keyword evidence="3" id="KW-1185">Reference proteome</keyword>
<dbReference type="AlphaFoldDB" id="A0A6A6UUF6"/>
<evidence type="ECO:0000313" key="2">
    <source>
        <dbReference type="EMBL" id="KAF2674564.1"/>
    </source>
</evidence>
<protein>
    <submittedName>
        <fullName evidence="2">Uncharacterized protein</fullName>
    </submittedName>
</protein>
<feature type="region of interest" description="Disordered" evidence="1">
    <location>
        <begin position="66"/>
        <end position="111"/>
    </location>
</feature>
<sequence>MASNNNWISQKVQGVVAGAGNAVAGAYTSVGNGVSGAGRGAGNVVTGTTRGWADGIRSYGNAIKDASGASGPRAPTASNPLGIAGAKGTRAITGGGASGPRKGTANNPLGL</sequence>
<accession>A0A6A6UUF6</accession>
<evidence type="ECO:0000313" key="3">
    <source>
        <dbReference type="Proteomes" id="UP000799302"/>
    </source>
</evidence>
<dbReference type="OrthoDB" id="3791134at2759"/>
<reference evidence="2" key="1">
    <citation type="journal article" date="2020" name="Stud. Mycol.">
        <title>101 Dothideomycetes genomes: a test case for predicting lifestyles and emergence of pathogens.</title>
        <authorList>
            <person name="Haridas S."/>
            <person name="Albert R."/>
            <person name="Binder M."/>
            <person name="Bloem J."/>
            <person name="Labutti K."/>
            <person name="Salamov A."/>
            <person name="Andreopoulos B."/>
            <person name="Baker S."/>
            <person name="Barry K."/>
            <person name="Bills G."/>
            <person name="Bluhm B."/>
            <person name="Cannon C."/>
            <person name="Castanera R."/>
            <person name="Culley D."/>
            <person name="Daum C."/>
            <person name="Ezra D."/>
            <person name="Gonzalez J."/>
            <person name="Henrissat B."/>
            <person name="Kuo A."/>
            <person name="Liang C."/>
            <person name="Lipzen A."/>
            <person name="Lutzoni F."/>
            <person name="Magnuson J."/>
            <person name="Mondo S."/>
            <person name="Nolan M."/>
            <person name="Ohm R."/>
            <person name="Pangilinan J."/>
            <person name="Park H.-J."/>
            <person name="Ramirez L."/>
            <person name="Alfaro M."/>
            <person name="Sun H."/>
            <person name="Tritt A."/>
            <person name="Yoshinaga Y."/>
            <person name="Zwiers L.-H."/>
            <person name="Turgeon B."/>
            <person name="Goodwin S."/>
            <person name="Spatafora J."/>
            <person name="Crous P."/>
            <person name="Grigoriev I."/>
        </authorList>
    </citation>
    <scope>NUCLEOTIDE SEQUENCE</scope>
    <source>
        <strain evidence="2">CBS 115976</strain>
    </source>
</reference>
<dbReference type="EMBL" id="MU004230">
    <property type="protein sequence ID" value="KAF2674564.1"/>
    <property type="molecule type" value="Genomic_DNA"/>
</dbReference>
<evidence type="ECO:0000256" key="1">
    <source>
        <dbReference type="SAM" id="MobiDB-lite"/>
    </source>
</evidence>
<organism evidence="2 3">
    <name type="scientific">Microthyrium microscopicum</name>
    <dbReference type="NCBI Taxonomy" id="703497"/>
    <lineage>
        <taxon>Eukaryota</taxon>
        <taxon>Fungi</taxon>
        <taxon>Dikarya</taxon>
        <taxon>Ascomycota</taxon>
        <taxon>Pezizomycotina</taxon>
        <taxon>Dothideomycetes</taxon>
        <taxon>Dothideomycetes incertae sedis</taxon>
        <taxon>Microthyriales</taxon>
        <taxon>Microthyriaceae</taxon>
        <taxon>Microthyrium</taxon>
    </lineage>
</organism>
<dbReference type="Proteomes" id="UP000799302">
    <property type="component" value="Unassembled WGS sequence"/>
</dbReference>
<name>A0A6A6UUF6_9PEZI</name>
<gene>
    <name evidence="2" type="ORF">BT63DRAFT_419851</name>
</gene>